<dbReference type="Gene3D" id="3.40.50.720">
    <property type="entry name" value="NAD(P)-binding Rossmann-like Domain"/>
    <property type="match status" value="1"/>
</dbReference>
<dbReference type="InterPro" id="IPR016040">
    <property type="entry name" value="NAD(P)-bd_dom"/>
</dbReference>
<feature type="domain" description="NAD(P)-binding" evidence="1">
    <location>
        <begin position="10"/>
        <end position="295"/>
    </location>
</feature>
<dbReference type="PANTHER" id="PTHR43000">
    <property type="entry name" value="DTDP-D-GLUCOSE 4,6-DEHYDRATASE-RELATED"/>
    <property type="match status" value="1"/>
</dbReference>
<dbReference type="Gene3D" id="3.90.25.10">
    <property type="entry name" value="UDP-galactose 4-epimerase, domain 1"/>
    <property type="match status" value="1"/>
</dbReference>
<gene>
    <name evidence="2" type="ORF">RM519_12970</name>
</gene>
<comment type="caution">
    <text evidence="2">The sequence shown here is derived from an EMBL/GenBank/DDBJ whole genome shotgun (WGS) entry which is preliminary data.</text>
</comment>
<name>A0ABU2Y7J2_9FLAO</name>
<reference evidence="2 3" key="1">
    <citation type="submission" date="2023-09" db="EMBL/GenBank/DDBJ databases">
        <authorList>
            <person name="Rey-Velasco X."/>
        </authorList>
    </citation>
    <scope>NUCLEOTIDE SEQUENCE [LARGE SCALE GENOMIC DNA]</scope>
    <source>
        <strain evidence="2 3">P050</strain>
    </source>
</reference>
<dbReference type="RefSeq" id="WP_311594249.1">
    <property type="nucleotide sequence ID" value="NZ_JAVRHV010000008.1"/>
</dbReference>
<dbReference type="Pfam" id="PF16363">
    <property type="entry name" value="GDP_Man_Dehyd"/>
    <property type="match status" value="1"/>
</dbReference>
<dbReference type="EC" id="4.2.1.47" evidence="2"/>
<keyword evidence="2" id="KW-0456">Lyase</keyword>
<evidence type="ECO:0000313" key="3">
    <source>
        <dbReference type="Proteomes" id="UP001252186"/>
    </source>
</evidence>
<dbReference type="SUPFAM" id="SSF51735">
    <property type="entry name" value="NAD(P)-binding Rossmann-fold domains"/>
    <property type="match status" value="1"/>
</dbReference>
<sequence>MEVLSREKIFITGIEGFTGRYLEKYFLEQDFLVYGTCLHESEKENIFTCDILNENAIFDLLNEVNPDYIIHLAAISFVAEKNQKKIYDVNIFGTLNLLNAIEKSGCNPRKILIASSAAVYGNVEGVLEESMCPNPVNHYGNSKLVMENMVKQFYNRLNIIIVRPFNYTGTGQKNHFLIPKIVSHYKDKKEKIELGNIDVYREFNSVFFVIKCYNELLFSEIKSEVFNVCTGKEKNIRTILNTMNDIANYSIEVEVNPKFVRKNEIKMLKGSPDKLFQSIGDFTDEFSLEGTLRDMYEC</sequence>
<evidence type="ECO:0000259" key="1">
    <source>
        <dbReference type="Pfam" id="PF16363"/>
    </source>
</evidence>
<dbReference type="GO" id="GO:0008446">
    <property type="term" value="F:GDP-mannose 4,6-dehydratase activity"/>
    <property type="evidence" value="ECO:0007669"/>
    <property type="project" value="UniProtKB-EC"/>
</dbReference>
<dbReference type="EMBL" id="JAVRHV010000008">
    <property type="protein sequence ID" value="MDT0554165.1"/>
    <property type="molecule type" value="Genomic_DNA"/>
</dbReference>
<dbReference type="InterPro" id="IPR036291">
    <property type="entry name" value="NAD(P)-bd_dom_sf"/>
</dbReference>
<evidence type="ECO:0000313" key="2">
    <source>
        <dbReference type="EMBL" id="MDT0554165.1"/>
    </source>
</evidence>
<keyword evidence="3" id="KW-1185">Reference proteome</keyword>
<protein>
    <submittedName>
        <fullName evidence="2">GDP-mannose 4,6-dehydratase</fullName>
        <ecNumber evidence="2">4.2.1.47</ecNumber>
    </submittedName>
</protein>
<proteinExistence type="predicted"/>
<organism evidence="2 3">
    <name type="scientific">Urechidicola vernalis</name>
    <dbReference type="NCBI Taxonomy" id="3075600"/>
    <lineage>
        <taxon>Bacteria</taxon>
        <taxon>Pseudomonadati</taxon>
        <taxon>Bacteroidota</taxon>
        <taxon>Flavobacteriia</taxon>
        <taxon>Flavobacteriales</taxon>
        <taxon>Flavobacteriaceae</taxon>
        <taxon>Urechidicola</taxon>
    </lineage>
</organism>
<dbReference type="Proteomes" id="UP001252186">
    <property type="component" value="Unassembled WGS sequence"/>
</dbReference>
<accession>A0ABU2Y7J2</accession>